<gene>
    <name evidence="2" type="ORF">SNAT2548_LOCUS10397</name>
</gene>
<reference evidence="2" key="1">
    <citation type="submission" date="2021-02" db="EMBL/GenBank/DDBJ databases">
        <authorList>
            <person name="Dougan E. K."/>
            <person name="Rhodes N."/>
            <person name="Thang M."/>
            <person name="Chan C."/>
        </authorList>
    </citation>
    <scope>NUCLEOTIDE SEQUENCE</scope>
</reference>
<dbReference type="OrthoDB" id="10300211at2759"/>
<dbReference type="AlphaFoldDB" id="A0A812LA72"/>
<feature type="region of interest" description="Disordered" evidence="1">
    <location>
        <begin position="117"/>
        <end position="151"/>
    </location>
</feature>
<feature type="non-terminal residue" evidence="2">
    <location>
        <position position="151"/>
    </location>
</feature>
<comment type="caution">
    <text evidence="2">The sequence shown here is derived from an EMBL/GenBank/DDBJ whole genome shotgun (WGS) entry which is preliminary data.</text>
</comment>
<feature type="compositionally biased region" description="Basic and acidic residues" evidence="1">
    <location>
        <begin position="117"/>
        <end position="134"/>
    </location>
</feature>
<name>A0A812LA72_9DINO</name>
<organism evidence="2 3">
    <name type="scientific">Symbiodinium natans</name>
    <dbReference type="NCBI Taxonomy" id="878477"/>
    <lineage>
        <taxon>Eukaryota</taxon>
        <taxon>Sar</taxon>
        <taxon>Alveolata</taxon>
        <taxon>Dinophyceae</taxon>
        <taxon>Suessiales</taxon>
        <taxon>Symbiodiniaceae</taxon>
        <taxon>Symbiodinium</taxon>
    </lineage>
</organism>
<protein>
    <submittedName>
        <fullName evidence="2">Uncharacterized protein</fullName>
    </submittedName>
</protein>
<evidence type="ECO:0000313" key="3">
    <source>
        <dbReference type="Proteomes" id="UP000604046"/>
    </source>
</evidence>
<evidence type="ECO:0000313" key="2">
    <source>
        <dbReference type="EMBL" id="CAE7237849.1"/>
    </source>
</evidence>
<dbReference type="EMBL" id="CAJNDS010000857">
    <property type="protein sequence ID" value="CAE7237849.1"/>
    <property type="molecule type" value="Genomic_DNA"/>
</dbReference>
<accession>A0A812LA72</accession>
<keyword evidence="3" id="KW-1185">Reference proteome</keyword>
<evidence type="ECO:0000256" key="1">
    <source>
        <dbReference type="SAM" id="MobiDB-lite"/>
    </source>
</evidence>
<dbReference type="Proteomes" id="UP000604046">
    <property type="component" value="Unassembled WGS sequence"/>
</dbReference>
<proteinExistence type="predicted"/>
<sequence length="151" mass="16996">MQKNPVPEKWKKEPELRVALARKSLAYLSRELQEFIAAGFAREQKTRLDDTLNALKASRADEETRQNLLLAIRKELPCLPAQQAEQHLWRAFRHKVNSLRCLGQRAVLLALQVSSREGAKDHTGACHASESSDARKRRRTEASAAEGGEKG</sequence>